<dbReference type="GeneID" id="105269251"/>
<dbReference type="RefSeq" id="XP_011307644.1">
    <property type="nucleotide sequence ID" value="XM_011309342.1"/>
</dbReference>
<feature type="domain" description="RHD" evidence="1">
    <location>
        <begin position="7"/>
        <end position="191"/>
    </location>
</feature>
<dbReference type="GO" id="GO:0005737">
    <property type="term" value="C:cytoplasm"/>
    <property type="evidence" value="ECO:0007669"/>
    <property type="project" value="InterPro"/>
</dbReference>
<proteinExistence type="predicted"/>
<dbReference type="GO" id="GO:0007249">
    <property type="term" value="P:canonical NF-kappaB signal transduction"/>
    <property type="evidence" value="ECO:0007669"/>
    <property type="project" value="TreeGrafter"/>
</dbReference>
<evidence type="ECO:0000313" key="3">
    <source>
        <dbReference type="Proteomes" id="UP000694866"/>
    </source>
</evidence>
<name>A0A0C9RBE3_9HYME</name>
<evidence type="ECO:0000313" key="4">
    <source>
        <dbReference type="RefSeq" id="XP_011307644.1"/>
    </source>
</evidence>
<dbReference type="InterPro" id="IPR037059">
    <property type="entry name" value="RHD_DNA_bind_dom_sf"/>
</dbReference>
<evidence type="ECO:0000259" key="1">
    <source>
        <dbReference type="PROSITE" id="PS50254"/>
    </source>
</evidence>
<reference evidence="2" key="1">
    <citation type="submission" date="2015-01" db="EMBL/GenBank/DDBJ databases">
        <title>Transcriptome Assembly of Fopius arisanus.</title>
        <authorList>
            <person name="Geib S."/>
        </authorList>
    </citation>
    <scope>NUCLEOTIDE SEQUENCE</scope>
</reference>
<protein>
    <submittedName>
        <fullName evidence="2">Dl_1 protein</fullName>
    </submittedName>
    <submittedName>
        <fullName evidence="4">Embryonic polarity protein dorsal</fullName>
    </submittedName>
</protein>
<dbReference type="GO" id="GO:0038061">
    <property type="term" value="P:non-canonical NF-kappaB signal transduction"/>
    <property type="evidence" value="ECO:0007669"/>
    <property type="project" value="TreeGrafter"/>
</dbReference>
<reference evidence="4" key="2">
    <citation type="submission" date="2025-04" db="UniProtKB">
        <authorList>
            <consortium name="RefSeq"/>
        </authorList>
    </citation>
    <scope>IDENTIFICATION</scope>
    <source>
        <strain evidence="4">USDA-PBARC FA_bdor</strain>
        <tissue evidence="4">Whole organism</tissue>
    </source>
</reference>
<dbReference type="Gene3D" id="2.60.40.340">
    <property type="entry name" value="Rel homology domain (RHD), DNA-binding domain"/>
    <property type="match status" value="1"/>
</dbReference>
<keyword evidence="3" id="KW-1185">Reference proteome</keyword>
<dbReference type="InterPro" id="IPR011539">
    <property type="entry name" value="RHD_DNA_bind_dom"/>
</dbReference>
<organism evidence="2">
    <name type="scientific">Fopius arisanus</name>
    <dbReference type="NCBI Taxonomy" id="64838"/>
    <lineage>
        <taxon>Eukaryota</taxon>
        <taxon>Metazoa</taxon>
        <taxon>Ecdysozoa</taxon>
        <taxon>Arthropoda</taxon>
        <taxon>Hexapoda</taxon>
        <taxon>Insecta</taxon>
        <taxon>Pterygota</taxon>
        <taxon>Neoptera</taxon>
        <taxon>Endopterygota</taxon>
        <taxon>Hymenoptera</taxon>
        <taxon>Apocrita</taxon>
        <taxon>Ichneumonoidea</taxon>
        <taxon>Braconidae</taxon>
        <taxon>Opiinae</taxon>
        <taxon>Fopius</taxon>
    </lineage>
</organism>
<accession>A0A9R1TE23</accession>
<dbReference type="InterPro" id="IPR008967">
    <property type="entry name" value="p53-like_TF_DNA-bd_sf"/>
</dbReference>
<dbReference type="GO" id="GO:0000981">
    <property type="term" value="F:DNA-binding transcription factor activity, RNA polymerase II-specific"/>
    <property type="evidence" value="ECO:0007669"/>
    <property type="project" value="TreeGrafter"/>
</dbReference>
<dbReference type="PROSITE" id="PS50254">
    <property type="entry name" value="REL_2"/>
    <property type="match status" value="1"/>
</dbReference>
<dbReference type="OrthoDB" id="7881762at2759"/>
<evidence type="ECO:0000313" key="2">
    <source>
        <dbReference type="EMBL" id="JAG83566.1"/>
    </source>
</evidence>
<sequence>MDLTMRKASPYVLIFEEPAPRGVELTVQDDGEVSGKIIGINSTADHVTYPKICIVSLTSVAYVQVSCITSDEPYRPHPHKLFQNWENGNPEDFSRGVVNAQVRAHYPVAELKDIKLQYISREDVKKALGDRKSVPVNPFGNPEWSDAEINGIDLNSVRLCFQVFIKNPNSGKLQAIVPVVSAPIYLKPPTPNVITPQDEILDNGS</sequence>
<dbReference type="PANTHER" id="PTHR24169">
    <property type="entry name" value="NUCLEAR FACTOR NF-KAPPA-B PROTEIN"/>
    <property type="match status" value="1"/>
</dbReference>
<dbReference type="Proteomes" id="UP000694866">
    <property type="component" value="Unplaced"/>
</dbReference>
<dbReference type="Pfam" id="PF00554">
    <property type="entry name" value="RHD_DNA_bind"/>
    <property type="match status" value="1"/>
</dbReference>
<dbReference type="InterPro" id="IPR000451">
    <property type="entry name" value="NFkB/Dor"/>
</dbReference>
<dbReference type="GO" id="GO:0033554">
    <property type="term" value="P:cellular response to stress"/>
    <property type="evidence" value="ECO:0007669"/>
    <property type="project" value="TreeGrafter"/>
</dbReference>
<dbReference type="EMBL" id="GBYB01013799">
    <property type="protein sequence ID" value="JAG83566.1"/>
    <property type="molecule type" value="Transcribed_RNA"/>
</dbReference>
<dbReference type="SUPFAM" id="SSF49417">
    <property type="entry name" value="p53-like transcription factors"/>
    <property type="match status" value="1"/>
</dbReference>
<dbReference type="KEGG" id="fas:105269251"/>
<dbReference type="GO" id="GO:0034097">
    <property type="term" value="P:response to cytokine"/>
    <property type="evidence" value="ECO:0007669"/>
    <property type="project" value="TreeGrafter"/>
</dbReference>
<dbReference type="GO" id="GO:0005634">
    <property type="term" value="C:nucleus"/>
    <property type="evidence" value="ECO:0007669"/>
    <property type="project" value="TreeGrafter"/>
</dbReference>
<dbReference type="AlphaFoldDB" id="A0A0C9RBE3"/>
<dbReference type="GO" id="GO:0045944">
    <property type="term" value="P:positive regulation of transcription by RNA polymerase II"/>
    <property type="evidence" value="ECO:0007669"/>
    <property type="project" value="TreeGrafter"/>
</dbReference>
<gene>
    <name evidence="2" type="primary">dl_1</name>
    <name evidence="4" type="synonym">LOC105269251</name>
    <name evidence="2" type="ORF">g.71194</name>
</gene>
<dbReference type="GO" id="GO:0045087">
    <property type="term" value="P:innate immune response"/>
    <property type="evidence" value="ECO:0007669"/>
    <property type="project" value="TreeGrafter"/>
</dbReference>
<accession>A0A0C9RBE3</accession>
<dbReference type="GO" id="GO:0000978">
    <property type="term" value="F:RNA polymerase II cis-regulatory region sequence-specific DNA binding"/>
    <property type="evidence" value="ECO:0007669"/>
    <property type="project" value="TreeGrafter"/>
</dbReference>
<dbReference type="PANTHER" id="PTHR24169:SF25">
    <property type="entry name" value="DORSAL-RELATED IMMUNITY FACTOR DIF-RELATED"/>
    <property type="match status" value="1"/>
</dbReference>